<dbReference type="KEGG" id="olu:OSTLU_29142"/>
<protein>
    <submittedName>
        <fullName evidence="5">Pentatrichopeptide repeat (PPR) protein</fullName>
    </submittedName>
</protein>
<dbReference type="GO" id="GO:0003729">
    <property type="term" value="F:mRNA binding"/>
    <property type="evidence" value="ECO:0007669"/>
    <property type="project" value="TreeGrafter"/>
</dbReference>
<dbReference type="Pfam" id="PF13812">
    <property type="entry name" value="PPR_3"/>
    <property type="match status" value="1"/>
</dbReference>
<feature type="repeat" description="PPR" evidence="2">
    <location>
        <begin position="422"/>
        <end position="452"/>
    </location>
</feature>
<keyword evidence="6" id="KW-1185">Reference proteome</keyword>
<name>A4RRU7_OSTLU</name>
<dbReference type="PROSITE" id="PS51375">
    <property type="entry name" value="PPR"/>
    <property type="match status" value="6"/>
</dbReference>
<dbReference type="Proteomes" id="UP000001568">
    <property type="component" value="Chromosome 1"/>
</dbReference>
<reference evidence="5 6" key="1">
    <citation type="journal article" date="2007" name="Proc. Natl. Acad. Sci. U.S.A.">
        <title>The tiny eukaryote Ostreococcus provides genomic insights into the paradox of plankton speciation.</title>
        <authorList>
            <person name="Palenik B."/>
            <person name="Grimwood J."/>
            <person name="Aerts A."/>
            <person name="Rouze P."/>
            <person name="Salamov A."/>
            <person name="Putnam N."/>
            <person name="Dupont C."/>
            <person name="Jorgensen R."/>
            <person name="Derelle E."/>
            <person name="Rombauts S."/>
            <person name="Zhou K."/>
            <person name="Otillar R."/>
            <person name="Merchant S.S."/>
            <person name="Podell S."/>
            <person name="Gaasterland T."/>
            <person name="Napoli C."/>
            <person name="Gendler K."/>
            <person name="Manuell A."/>
            <person name="Tai V."/>
            <person name="Vallon O."/>
            <person name="Piganeau G."/>
            <person name="Jancek S."/>
            <person name="Heijde M."/>
            <person name="Jabbari K."/>
            <person name="Bowler C."/>
            <person name="Lohr M."/>
            <person name="Robbens S."/>
            <person name="Werner G."/>
            <person name="Dubchak I."/>
            <person name="Pazour G.J."/>
            <person name="Ren Q."/>
            <person name="Paulsen I."/>
            <person name="Delwiche C."/>
            <person name="Schmutz J."/>
            <person name="Rokhsar D."/>
            <person name="Van de Peer Y."/>
            <person name="Moreau H."/>
            <person name="Grigoriev I.V."/>
        </authorList>
    </citation>
    <scope>NUCLEOTIDE SEQUENCE [LARGE SCALE GENOMIC DNA]</scope>
    <source>
        <strain evidence="5 6">CCE9901</strain>
    </source>
</reference>
<dbReference type="OrthoDB" id="42736at2759"/>
<dbReference type="GO" id="GO:0007005">
    <property type="term" value="P:mitochondrion organization"/>
    <property type="evidence" value="ECO:0007669"/>
    <property type="project" value="TreeGrafter"/>
</dbReference>
<dbReference type="HOGENOM" id="CLU_433067_0_0_1"/>
<organism evidence="5 6">
    <name type="scientific">Ostreococcus lucimarinus (strain CCE9901)</name>
    <dbReference type="NCBI Taxonomy" id="436017"/>
    <lineage>
        <taxon>Eukaryota</taxon>
        <taxon>Viridiplantae</taxon>
        <taxon>Chlorophyta</taxon>
        <taxon>Mamiellophyceae</taxon>
        <taxon>Mamiellales</taxon>
        <taxon>Bathycoccaceae</taxon>
        <taxon>Ostreococcus</taxon>
    </lineage>
</organism>
<dbReference type="STRING" id="436017.A4RRU7"/>
<feature type="repeat" description="PPR" evidence="2">
    <location>
        <begin position="312"/>
        <end position="346"/>
    </location>
</feature>
<evidence type="ECO:0000313" key="5">
    <source>
        <dbReference type="EMBL" id="ABO94256.1"/>
    </source>
</evidence>
<dbReference type="NCBIfam" id="TIGR00756">
    <property type="entry name" value="PPR"/>
    <property type="match status" value="4"/>
</dbReference>
<dbReference type="GeneID" id="4999912"/>
<dbReference type="RefSeq" id="XP_001415964.1">
    <property type="nucleotide sequence ID" value="XM_001415927.1"/>
</dbReference>
<gene>
    <name evidence="5" type="primary">PPR7</name>
    <name evidence="5" type="ORF">OSTLU_29142</name>
</gene>
<dbReference type="OMA" id="SCTINMN"/>
<dbReference type="InterPro" id="IPR011990">
    <property type="entry name" value="TPR-like_helical_dom_sf"/>
</dbReference>
<feature type="domain" description="PROP1-like PPR" evidence="4">
    <location>
        <begin position="143"/>
        <end position="288"/>
    </location>
</feature>
<dbReference type="PANTHER" id="PTHR47934:SF6">
    <property type="entry name" value="MITOCHONDRIAL GROUP I INTRON SPLICING FACTOR CCM1-RELATED"/>
    <property type="match status" value="1"/>
</dbReference>
<dbReference type="GO" id="GO:0005739">
    <property type="term" value="C:mitochondrion"/>
    <property type="evidence" value="ECO:0007669"/>
    <property type="project" value="TreeGrafter"/>
</dbReference>
<feature type="region of interest" description="Disordered" evidence="3">
    <location>
        <begin position="1"/>
        <end position="25"/>
    </location>
</feature>
<dbReference type="Pfam" id="PF17177">
    <property type="entry name" value="PPR_long"/>
    <property type="match status" value="1"/>
</dbReference>
<evidence type="ECO:0000256" key="3">
    <source>
        <dbReference type="SAM" id="MobiDB-lite"/>
    </source>
</evidence>
<feature type="repeat" description="PPR" evidence="2">
    <location>
        <begin position="274"/>
        <end position="310"/>
    </location>
</feature>
<dbReference type="PANTHER" id="PTHR47934">
    <property type="entry name" value="PENTATRICOPEPTIDE REPEAT-CONTAINING PROTEIN PET309, MITOCHONDRIAL"/>
    <property type="match status" value="1"/>
</dbReference>
<feature type="repeat" description="PPR" evidence="2">
    <location>
        <begin position="239"/>
        <end position="273"/>
    </location>
</feature>
<dbReference type="Gramene" id="ABO94256">
    <property type="protein sequence ID" value="ABO94256"/>
    <property type="gene ID" value="OSTLU_29142"/>
</dbReference>
<evidence type="ECO:0000259" key="4">
    <source>
        <dbReference type="Pfam" id="PF17177"/>
    </source>
</evidence>
<evidence type="ECO:0000256" key="2">
    <source>
        <dbReference type="PROSITE-ProRule" id="PRU00708"/>
    </source>
</evidence>
<feature type="repeat" description="PPR" evidence="2">
    <location>
        <begin position="387"/>
        <end position="421"/>
    </location>
</feature>
<dbReference type="Gene3D" id="1.25.40.10">
    <property type="entry name" value="Tetratricopeptide repeat domain"/>
    <property type="match status" value="4"/>
</dbReference>
<dbReference type="InterPro" id="IPR002885">
    <property type="entry name" value="PPR_rpt"/>
</dbReference>
<evidence type="ECO:0000256" key="1">
    <source>
        <dbReference type="ARBA" id="ARBA00022737"/>
    </source>
</evidence>
<dbReference type="EMBL" id="CP000581">
    <property type="protein sequence ID" value="ABO94256.1"/>
    <property type="molecule type" value="Genomic_DNA"/>
</dbReference>
<accession>A4RRU7</accession>
<dbReference type="AlphaFoldDB" id="A4RRU7"/>
<dbReference type="InterPro" id="IPR051114">
    <property type="entry name" value="Mito_RNA_Proc_CCM1"/>
</dbReference>
<proteinExistence type="predicted"/>
<feature type="compositionally biased region" description="Basic and acidic residues" evidence="3">
    <location>
        <begin position="1"/>
        <end position="15"/>
    </location>
</feature>
<feature type="repeat" description="PPR" evidence="2">
    <location>
        <begin position="204"/>
        <end position="238"/>
    </location>
</feature>
<keyword evidence="1" id="KW-0677">Repeat</keyword>
<evidence type="ECO:0000313" key="6">
    <source>
        <dbReference type="Proteomes" id="UP000001568"/>
    </source>
</evidence>
<dbReference type="Pfam" id="PF13041">
    <property type="entry name" value="PPR_2"/>
    <property type="match status" value="1"/>
</dbReference>
<dbReference type="eggNOG" id="KOG4197">
    <property type="taxonomic scope" value="Eukaryota"/>
</dbReference>
<dbReference type="GO" id="GO:0006396">
    <property type="term" value="P:RNA processing"/>
    <property type="evidence" value="ECO:0007669"/>
    <property type="project" value="TreeGrafter"/>
</dbReference>
<dbReference type="InterPro" id="IPR033443">
    <property type="entry name" value="PROP1-like_PPR_dom"/>
</dbReference>
<sequence>MDDDAFERLDKQKASRREKRTAVRAVREEAASGGARGGTDARLSFLYEEGVNANDAGAVTKCNDVLRRCASMEEVLGLVKEMRDAGLEPVESTYVAVMLVCQNVGSPERAVQVYDAMTEAQVRMTGRTFHLAIELALKAEMFKDALRIKDDMRYVGLPVSSKLYVTLLRALADNDMGKRKGPQERLIRTCRLFEEMLNEDVDPAPAAYHTLIVAAHRANQHDLAVRTFDELIEEGITPARQTYETALDSMARSGLLAQALEVFVQMKSNGLMPRKVTYNTLLSACVNAPQPRVEAAFEIFEEMQTKGNVTPDRSTYSLLIDAACKAGKPEMAFDAFSHMRDSGIEIQVGTLNRLIHAAGLNAKEDSTSVQATLELYDAMKKLGVEPDVITYGSLIATCAKARDAATAIKVYEEMRAAGVEPNRILFNVLINALGRANRSEEAMEYFRVMQKQSEVNSSLTPNRETYTTVFDAFIGGGGAELAMAKQSLESGDDASFVHSAQVAKLREIYAQGVEHGVYEDLSVVLSTREAESESCTINMNQLSRTEATVATLVLLERMSTLSSDQVPSAMFIYAGKVKPGKNGAQRRLLAIETVLRAANVKFEIGEVGSAELIAVKGKHCRAWIEKNAGTFV</sequence>